<accession>A0ABS8LBA5</accession>
<organism evidence="1 2">
    <name type="scientific">Xanthomonas vesicatoria</name>
    <dbReference type="NCBI Taxonomy" id="56460"/>
    <lineage>
        <taxon>Bacteria</taxon>
        <taxon>Pseudomonadati</taxon>
        <taxon>Pseudomonadota</taxon>
        <taxon>Gammaproteobacteria</taxon>
        <taxon>Lysobacterales</taxon>
        <taxon>Lysobacteraceae</taxon>
        <taxon>Xanthomonas</taxon>
    </lineage>
</organism>
<protein>
    <submittedName>
        <fullName evidence="1">Uncharacterized protein</fullName>
    </submittedName>
</protein>
<comment type="caution">
    <text evidence="1">The sequence shown here is derived from an EMBL/GenBank/DDBJ whole genome shotgun (WGS) entry which is preliminary data.</text>
</comment>
<name>A0ABS8LBA5_9XANT</name>
<dbReference type="EMBL" id="JAJIUN010000062">
    <property type="protein sequence ID" value="MCC8623035.1"/>
    <property type="molecule type" value="Genomic_DNA"/>
</dbReference>
<dbReference type="RefSeq" id="WP_155759265.1">
    <property type="nucleotide sequence ID" value="NZ_CP018470.1"/>
</dbReference>
<dbReference type="Proteomes" id="UP001430544">
    <property type="component" value="Unassembled WGS sequence"/>
</dbReference>
<dbReference type="GeneID" id="46984339"/>
<evidence type="ECO:0000313" key="1">
    <source>
        <dbReference type="EMBL" id="MCC8623035.1"/>
    </source>
</evidence>
<keyword evidence="2" id="KW-1185">Reference proteome</keyword>
<sequence>MTLAVKRSIPRAAMLQCTPLRMATMLFSACTCDKCDKTRRVRTGTL</sequence>
<proteinExistence type="predicted"/>
<gene>
    <name evidence="1" type="ORF">LN473_13770</name>
</gene>
<reference evidence="1" key="1">
    <citation type="submission" date="2021-11" db="EMBL/GenBank/DDBJ databases">
        <title>Genome resources and taxonomic validation of 89 Xanthomonas strains.</title>
        <authorList>
            <person name="Tambong J.T."/>
        </authorList>
    </citation>
    <scope>NUCLEOTIDE SEQUENCE</scope>
    <source>
        <strain evidence="1">Bv 5-4A</strain>
    </source>
</reference>
<evidence type="ECO:0000313" key="2">
    <source>
        <dbReference type="Proteomes" id="UP001430544"/>
    </source>
</evidence>